<comment type="function">
    <text evidence="1 13">Catalyzes the condensation of iminoaspartate with dihydroxyacetone phosphate to form quinolinate.</text>
</comment>
<comment type="cofactor">
    <cofactor evidence="13">
        <name>[4Fe-4S] cluster</name>
        <dbReference type="ChEBI" id="CHEBI:49883"/>
    </cofactor>
    <text evidence="13">Binds 1 [4Fe-4S] cluster per subunit.</text>
</comment>
<dbReference type="NCBIfam" id="TIGR00550">
    <property type="entry name" value="nadA"/>
    <property type="match status" value="1"/>
</dbReference>
<dbReference type="FunFam" id="3.40.50.10800:FF:000001">
    <property type="entry name" value="Quinolinate synthase A"/>
    <property type="match status" value="1"/>
</dbReference>
<evidence type="ECO:0000256" key="11">
    <source>
        <dbReference type="ARBA" id="ARBA00050125"/>
    </source>
</evidence>
<dbReference type="Gene3D" id="3.40.50.10800">
    <property type="entry name" value="NadA-like"/>
    <property type="match status" value="3"/>
</dbReference>
<evidence type="ECO:0000256" key="6">
    <source>
        <dbReference type="ARBA" id="ARBA00022642"/>
    </source>
</evidence>
<reference evidence="14 15" key="1">
    <citation type="submission" date="2012-09" db="EMBL/GenBank/DDBJ databases">
        <title>Genome Sequence of Bacillus sp. DW5-4.</title>
        <authorList>
            <person name="Lai Q."/>
            <person name="Liu Y."/>
            <person name="Shao Z."/>
        </authorList>
    </citation>
    <scope>NUCLEOTIDE SEQUENCE [LARGE SCALE GENOMIC DNA]</scope>
    <source>
        <strain evidence="14 15">DW5-4</strain>
    </source>
</reference>
<keyword evidence="4 13" id="KW-0004">4Fe-4S</keyword>
<dbReference type="EC" id="2.5.1.72" evidence="3 13"/>
<keyword evidence="10 13" id="KW-0411">Iron-sulfur</keyword>
<evidence type="ECO:0000256" key="4">
    <source>
        <dbReference type="ARBA" id="ARBA00022485"/>
    </source>
</evidence>
<dbReference type="SUPFAM" id="SSF142754">
    <property type="entry name" value="NadA-like"/>
    <property type="match status" value="1"/>
</dbReference>
<dbReference type="UniPathway" id="UPA00253">
    <property type="reaction ID" value="UER00327"/>
</dbReference>
<feature type="binding site" evidence="13">
    <location>
        <position position="111"/>
    </location>
    <ligand>
        <name>[4Fe-4S] cluster</name>
        <dbReference type="ChEBI" id="CHEBI:49883"/>
    </ligand>
</feature>
<evidence type="ECO:0000256" key="12">
    <source>
        <dbReference type="ARBA" id="ARBA00073059"/>
    </source>
</evidence>
<name>A0A081LB98_9BACI</name>
<comment type="similarity">
    <text evidence="13">Belongs to the quinolinate synthase family. Type 3 subfamily.</text>
</comment>
<dbReference type="InterPro" id="IPR003473">
    <property type="entry name" value="NadA"/>
</dbReference>
<evidence type="ECO:0000256" key="8">
    <source>
        <dbReference type="ARBA" id="ARBA00022723"/>
    </source>
</evidence>
<keyword evidence="15" id="KW-1185">Reference proteome</keyword>
<feature type="binding site" evidence="13">
    <location>
        <begin position="257"/>
        <end position="259"/>
    </location>
    <ligand>
        <name>iminosuccinate</name>
        <dbReference type="ChEBI" id="CHEBI:77875"/>
    </ligand>
</feature>
<dbReference type="NCBIfam" id="NF006880">
    <property type="entry name" value="PRK09375.2-1"/>
    <property type="match status" value="1"/>
</dbReference>
<evidence type="ECO:0000256" key="1">
    <source>
        <dbReference type="ARBA" id="ARBA00003791"/>
    </source>
</evidence>
<proteinExistence type="inferred from homology"/>
<keyword evidence="6 13" id="KW-0662">Pyridine nucleotide biosynthesis</keyword>
<dbReference type="PANTHER" id="PTHR30573">
    <property type="entry name" value="QUINOLINATE SYNTHETASE A"/>
    <property type="match status" value="1"/>
</dbReference>
<feature type="binding site" evidence="13">
    <location>
        <position position="47"/>
    </location>
    <ligand>
        <name>iminosuccinate</name>
        <dbReference type="ChEBI" id="CHEBI:77875"/>
    </ligand>
</feature>
<keyword evidence="8 13" id="KW-0479">Metal-binding</keyword>
<evidence type="ECO:0000256" key="3">
    <source>
        <dbReference type="ARBA" id="ARBA00012669"/>
    </source>
</evidence>
<comment type="caution">
    <text evidence="14">The sequence shown here is derived from an EMBL/GenBank/DDBJ whole genome shotgun (WGS) entry which is preliminary data.</text>
</comment>
<feature type="binding site" evidence="13">
    <location>
        <position position="64"/>
    </location>
    <ligand>
        <name>iminosuccinate</name>
        <dbReference type="ChEBI" id="CHEBI:77875"/>
    </ligand>
</feature>
<dbReference type="GO" id="GO:0046872">
    <property type="term" value="F:metal ion binding"/>
    <property type="evidence" value="ECO:0007669"/>
    <property type="project" value="UniProtKB-KW"/>
</dbReference>
<feature type="binding site" evidence="13">
    <location>
        <begin position="142"/>
        <end position="144"/>
    </location>
    <ligand>
        <name>iminosuccinate</name>
        <dbReference type="ChEBI" id="CHEBI:77875"/>
    </ligand>
</feature>
<evidence type="ECO:0000256" key="13">
    <source>
        <dbReference type="HAMAP-Rule" id="MF_00569"/>
    </source>
</evidence>
<evidence type="ECO:0000256" key="7">
    <source>
        <dbReference type="ARBA" id="ARBA00022679"/>
    </source>
</evidence>
<dbReference type="EMBL" id="JOTP01000009">
    <property type="protein sequence ID" value="KEP26524.1"/>
    <property type="molecule type" value="Genomic_DNA"/>
</dbReference>
<feature type="binding site" evidence="13">
    <location>
        <position position="231"/>
    </location>
    <ligand>
        <name>[4Fe-4S] cluster</name>
        <dbReference type="ChEBI" id="CHEBI:49883"/>
    </ligand>
</feature>
<keyword evidence="5 13" id="KW-0963">Cytoplasm</keyword>
<accession>A0A081LB98</accession>
<dbReference type="HAMAP" id="MF_00569">
    <property type="entry name" value="NadA_type3"/>
    <property type="match status" value="1"/>
</dbReference>
<feature type="binding site" evidence="13">
    <location>
        <position position="321"/>
    </location>
    <ligand>
        <name>[4Fe-4S] cluster</name>
        <dbReference type="ChEBI" id="CHEBI:49883"/>
    </ligand>
</feature>
<dbReference type="Pfam" id="PF02445">
    <property type="entry name" value="NadA"/>
    <property type="match status" value="1"/>
</dbReference>
<keyword evidence="9 13" id="KW-0408">Iron</keyword>
<dbReference type="eggNOG" id="COG0379">
    <property type="taxonomic scope" value="Bacteria"/>
</dbReference>
<evidence type="ECO:0000256" key="9">
    <source>
        <dbReference type="ARBA" id="ARBA00023004"/>
    </source>
</evidence>
<comment type="catalytic activity">
    <reaction evidence="11">
        <text>iminosuccinate + dihydroxyacetone phosphate = quinolinate + phosphate + 2 H2O + H(+)</text>
        <dbReference type="Rhea" id="RHEA:25888"/>
        <dbReference type="ChEBI" id="CHEBI:15377"/>
        <dbReference type="ChEBI" id="CHEBI:15378"/>
        <dbReference type="ChEBI" id="CHEBI:29959"/>
        <dbReference type="ChEBI" id="CHEBI:43474"/>
        <dbReference type="ChEBI" id="CHEBI:57642"/>
        <dbReference type="ChEBI" id="CHEBI:77875"/>
        <dbReference type="EC" id="2.5.1.72"/>
    </reaction>
    <physiologicalReaction direction="left-to-right" evidence="11">
        <dbReference type="Rhea" id="RHEA:25889"/>
    </physiologicalReaction>
</comment>
<dbReference type="InterPro" id="IPR036094">
    <property type="entry name" value="NadA_sf"/>
</dbReference>
<protein>
    <recommendedName>
        <fullName evidence="12 13">Quinolinate synthase</fullName>
        <ecNumber evidence="3 13">2.5.1.72</ecNumber>
    </recommendedName>
</protein>
<dbReference type="NCBIfam" id="NF006883">
    <property type="entry name" value="PRK09375.2-4"/>
    <property type="match status" value="1"/>
</dbReference>
<dbReference type="RefSeq" id="WP_034321286.1">
    <property type="nucleotide sequence ID" value="NZ_JOTP01000009.1"/>
</dbReference>
<dbReference type="GO" id="GO:0005829">
    <property type="term" value="C:cytosol"/>
    <property type="evidence" value="ECO:0007669"/>
    <property type="project" value="TreeGrafter"/>
</dbReference>
<dbReference type="AlphaFoldDB" id="A0A081LB98"/>
<sequence>MSMLDVLANQHSAMMPDEYKHRSYEEMKQRVLDIKRAFGSKLFIPGHHYQKDEVIQFADATGDSLQLAQIAADNQEAEYIVFCGVHFMAETADMLSKKNQHVLLPDMRAGCSMADMANMKQTDRAWEQLTDLFGDTILPLTYVNSTADIKAFVGKHGGATVTSSNAKKVLEWALTQKERILFLPDQHLGRNTAFDLGIPLEEMAVWDQVEEKLITDQPLNRIKMILWKGHCSVHEKFTVQNIEQTRKRDRDIQILVHPECTHEVVRASDLAGSTKFIIDTIKQAPAGSKWAIGTEMNLVKRIIDQHPDKQIESLNPDMCPCLTMNRIDLPHLLWSLESIEKGEPVGLIQVNEEITKEALLALNKMLTIK</sequence>
<dbReference type="GO" id="GO:0034628">
    <property type="term" value="P:'de novo' NAD+ biosynthetic process from L-aspartate"/>
    <property type="evidence" value="ECO:0007669"/>
    <property type="project" value="TreeGrafter"/>
</dbReference>
<evidence type="ECO:0000313" key="15">
    <source>
        <dbReference type="Proteomes" id="UP000028091"/>
    </source>
</evidence>
<organism evidence="14 15">
    <name type="scientific">Bacillus zhangzhouensis</name>
    <dbReference type="NCBI Taxonomy" id="1178540"/>
    <lineage>
        <taxon>Bacteria</taxon>
        <taxon>Bacillati</taxon>
        <taxon>Bacillota</taxon>
        <taxon>Bacilli</taxon>
        <taxon>Bacillales</taxon>
        <taxon>Bacillaceae</taxon>
        <taxon>Bacillus</taxon>
    </lineage>
</organism>
<dbReference type="Proteomes" id="UP000028091">
    <property type="component" value="Unassembled WGS sequence"/>
</dbReference>
<comment type="subcellular location">
    <subcellularLocation>
        <location evidence="13">Cytoplasm</location>
    </subcellularLocation>
</comment>
<dbReference type="InterPro" id="IPR023515">
    <property type="entry name" value="Quinolinate_synth_A_type3"/>
</dbReference>
<comment type="pathway">
    <text evidence="2 13">Cofactor biosynthesis; NAD(+) biosynthesis; quinolinate from iminoaspartate: step 1/1.</text>
</comment>
<evidence type="ECO:0000256" key="5">
    <source>
        <dbReference type="ARBA" id="ARBA00022490"/>
    </source>
</evidence>
<feature type="binding site" evidence="13">
    <location>
        <position position="163"/>
    </location>
    <ligand>
        <name>iminosuccinate</name>
        <dbReference type="ChEBI" id="CHEBI:77875"/>
    </ligand>
</feature>
<evidence type="ECO:0000256" key="2">
    <source>
        <dbReference type="ARBA" id="ARBA00005065"/>
    </source>
</evidence>
<feature type="binding site" evidence="13">
    <location>
        <position position="274"/>
    </location>
    <ligand>
        <name>iminosuccinate</name>
        <dbReference type="ChEBI" id="CHEBI:77875"/>
    </ligand>
</feature>
<keyword evidence="7 13" id="KW-0808">Transferase</keyword>
<dbReference type="GO" id="GO:0008987">
    <property type="term" value="F:quinolinate synthetase A activity"/>
    <property type="evidence" value="ECO:0007669"/>
    <property type="project" value="UniProtKB-UniRule"/>
</dbReference>
<evidence type="ECO:0000256" key="10">
    <source>
        <dbReference type="ARBA" id="ARBA00023014"/>
    </source>
</evidence>
<gene>
    <name evidence="13" type="primary">nadA</name>
    <name evidence="14" type="ORF">BA70_19680</name>
</gene>
<dbReference type="GO" id="GO:0051539">
    <property type="term" value="F:4 iron, 4 sulfur cluster binding"/>
    <property type="evidence" value="ECO:0007669"/>
    <property type="project" value="UniProtKB-KW"/>
</dbReference>
<dbReference type="PANTHER" id="PTHR30573:SF0">
    <property type="entry name" value="QUINOLINATE SYNTHASE, CHLOROPLASTIC"/>
    <property type="match status" value="1"/>
</dbReference>
<dbReference type="OrthoDB" id="9801204at2"/>
<evidence type="ECO:0000313" key="14">
    <source>
        <dbReference type="EMBL" id="KEP26524.1"/>
    </source>
</evidence>